<comment type="function">
    <text evidence="12">With CysD forms the ATP sulfurylase (ATPS) that catalyzes the adenylation of sulfate producing adenosine 5'-phosphosulfate (APS) and diphosphate, the first enzymatic step in sulfur assimilation pathway. APS synthesis involves the formation of a high-energy phosphoric-sulfuric acid anhydride bond driven by GTP hydrolysis by CysN coupled to ATP hydrolysis by CysD.</text>
</comment>
<keyword evidence="7 12" id="KW-0547">Nucleotide-binding</keyword>
<dbReference type="GO" id="GO:0003924">
    <property type="term" value="F:GTPase activity"/>
    <property type="evidence" value="ECO:0007669"/>
    <property type="project" value="InterPro"/>
</dbReference>
<dbReference type="NCBIfam" id="NF003013">
    <property type="entry name" value="PRK03846.1"/>
    <property type="match status" value="1"/>
</dbReference>
<evidence type="ECO:0000313" key="15">
    <source>
        <dbReference type="Proteomes" id="UP000664417"/>
    </source>
</evidence>
<evidence type="ECO:0000256" key="3">
    <source>
        <dbReference type="ARBA" id="ARBA00005438"/>
    </source>
</evidence>
<comment type="similarity">
    <text evidence="4">In the N-terminal section; belongs to the TRAFAC class translation factor GTPase superfamily. Classic translation factor GTPase family. CysN/NodQ subfamily.</text>
</comment>
<comment type="similarity">
    <text evidence="12">Belongs to the TRAFAC class translation factor GTPase superfamily. Classic translation factor GTPase family. CysN/NodQ subfamily.</text>
</comment>
<dbReference type="Pfam" id="PF01583">
    <property type="entry name" value="APS_kinase"/>
    <property type="match status" value="1"/>
</dbReference>
<evidence type="ECO:0000256" key="5">
    <source>
        <dbReference type="ARBA" id="ARBA00022679"/>
    </source>
</evidence>
<dbReference type="GO" id="GO:0004781">
    <property type="term" value="F:sulfate adenylyltransferase (ATP) activity"/>
    <property type="evidence" value="ECO:0007669"/>
    <property type="project" value="UniProtKB-UniRule"/>
</dbReference>
<dbReference type="InterPro" id="IPR044138">
    <property type="entry name" value="CysN_II"/>
</dbReference>
<dbReference type="CDD" id="cd04095">
    <property type="entry name" value="CysN_NoDQ_III"/>
    <property type="match status" value="1"/>
</dbReference>
<dbReference type="Gene3D" id="2.40.30.10">
    <property type="entry name" value="Translation factors"/>
    <property type="match status" value="2"/>
</dbReference>
<dbReference type="CDD" id="cd02027">
    <property type="entry name" value="APSK"/>
    <property type="match status" value="1"/>
</dbReference>
<dbReference type="InterPro" id="IPR009000">
    <property type="entry name" value="Transl_B-barrel_sf"/>
</dbReference>
<dbReference type="InterPro" id="IPR027417">
    <property type="entry name" value="P-loop_NTPase"/>
</dbReference>
<feature type="domain" description="Tr-type G" evidence="13">
    <location>
        <begin position="19"/>
        <end position="235"/>
    </location>
</feature>
<evidence type="ECO:0000256" key="11">
    <source>
        <dbReference type="ARBA" id="ARBA00049370"/>
    </source>
</evidence>
<evidence type="ECO:0000256" key="8">
    <source>
        <dbReference type="ARBA" id="ARBA00022840"/>
    </source>
</evidence>
<comment type="function">
    <text evidence="2">APS kinase catalyzes the synthesis of activated sulfate.</text>
</comment>
<dbReference type="GO" id="GO:0004020">
    <property type="term" value="F:adenylylsulfate kinase activity"/>
    <property type="evidence" value="ECO:0007669"/>
    <property type="project" value="InterPro"/>
</dbReference>
<dbReference type="InterPro" id="IPR044139">
    <property type="entry name" value="CysN_NoDQ_III"/>
</dbReference>
<name>A0A8J7U657_9BACT</name>
<dbReference type="EC" id="2.7.7.4" evidence="12"/>
<dbReference type="Proteomes" id="UP000664417">
    <property type="component" value="Unassembled WGS sequence"/>
</dbReference>
<comment type="pathway">
    <text evidence="12">Sulfur metabolism; hydrogen sulfide biosynthesis; sulfite from sulfate: step 1/3.</text>
</comment>
<dbReference type="Pfam" id="PF22594">
    <property type="entry name" value="GTP-eEF1A_C"/>
    <property type="match status" value="1"/>
</dbReference>
<comment type="caution">
    <text evidence="14">The sequence shown here is derived from an EMBL/GenBank/DDBJ whole genome shotgun (WGS) entry which is preliminary data.</text>
</comment>
<evidence type="ECO:0000256" key="4">
    <source>
        <dbReference type="ARBA" id="ARBA00007237"/>
    </source>
</evidence>
<comment type="catalytic activity">
    <reaction evidence="11 12">
        <text>sulfate + ATP + H(+) = adenosine 5'-phosphosulfate + diphosphate</text>
        <dbReference type="Rhea" id="RHEA:18133"/>
        <dbReference type="ChEBI" id="CHEBI:15378"/>
        <dbReference type="ChEBI" id="CHEBI:16189"/>
        <dbReference type="ChEBI" id="CHEBI:30616"/>
        <dbReference type="ChEBI" id="CHEBI:33019"/>
        <dbReference type="ChEBI" id="CHEBI:58243"/>
        <dbReference type="EC" id="2.7.7.4"/>
    </reaction>
</comment>
<evidence type="ECO:0000256" key="1">
    <source>
        <dbReference type="ARBA" id="ARBA00001823"/>
    </source>
</evidence>
<reference evidence="14" key="1">
    <citation type="submission" date="2021-03" db="EMBL/GenBank/DDBJ databases">
        <authorList>
            <person name="Wang G."/>
        </authorList>
    </citation>
    <scope>NUCLEOTIDE SEQUENCE</scope>
    <source>
        <strain evidence="14">KCTC 12899</strain>
    </source>
</reference>
<dbReference type="Pfam" id="PF00009">
    <property type="entry name" value="GTP_EFTU"/>
    <property type="match status" value="1"/>
</dbReference>
<dbReference type="PRINTS" id="PR00315">
    <property type="entry name" value="ELONGATNFCT"/>
</dbReference>
<evidence type="ECO:0000256" key="12">
    <source>
        <dbReference type="HAMAP-Rule" id="MF_00062"/>
    </source>
</evidence>
<keyword evidence="6 12" id="KW-0548">Nucleotidyltransferase</keyword>
<dbReference type="PROSITE" id="PS00301">
    <property type="entry name" value="G_TR_1"/>
    <property type="match status" value="1"/>
</dbReference>
<dbReference type="InterPro" id="IPR009001">
    <property type="entry name" value="Transl_elong_EF1A/Init_IF2_C"/>
</dbReference>
<organism evidence="14 15">
    <name type="scientific">Acanthopleuribacter pedis</name>
    <dbReference type="NCBI Taxonomy" id="442870"/>
    <lineage>
        <taxon>Bacteria</taxon>
        <taxon>Pseudomonadati</taxon>
        <taxon>Acidobacteriota</taxon>
        <taxon>Holophagae</taxon>
        <taxon>Acanthopleuribacterales</taxon>
        <taxon>Acanthopleuribacteraceae</taxon>
        <taxon>Acanthopleuribacter</taxon>
    </lineage>
</organism>
<dbReference type="GO" id="GO:0005524">
    <property type="term" value="F:ATP binding"/>
    <property type="evidence" value="ECO:0007669"/>
    <property type="project" value="UniProtKB-KW"/>
</dbReference>
<dbReference type="InterPro" id="IPR000795">
    <property type="entry name" value="T_Tr_GTP-bd_dom"/>
</dbReference>
<dbReference type="NCBIfam" id="NF004035">
    <property type="entry name" value="PRK05506.1"/>
    <property type="match status" value="1"/>
</dbReference>
<keyword evidence="8 12" id="KW-0067">ATP-binding</keyword>
<evidence type="ECO:0000256" key="9">
    <source>
        <dbReference type="ARBA" id="ARBA00023134"/>
    </source>
</evidence>
<dbReference type="NCBIfam" id="TIGR02034">
    <property type="entry name" value="CysN"/>
    <property type="match status" value="1"/>
</dbReference>
<dbReference type="InterPro" id="IPR054696">
    <property type="entry name" value="GTP-eEF1A_C"/>
</dbReference>
<dbReference type="InterPro" id="IPR005225">
    <property type="entry name" value="Small_GTP-bd"/>
</dbReference>
<dbReference type="SUPFAM" id="SSF52540">
    <property type="entry name" value="P-loop containing nucleoside triphosphate hydrolases"/>
    <property type="match status" value="2"/>
</dbReference>
<dbReference type="HAMAP" id="MF_00062">
    <property type="entry name" value="Sulf_adenylyltr_sub1"/>
    <property type="match status" value="1"/>
</dbReference>
<sequence>MTTAPQTAMTTFLQQEAGKELIRISTAGSVDDGKSTLIGRLLHDTANIHEDTWEQVTRDSATHRGGDQIDFALLTDGLKSEREQGITIDVAYRYFATARRKFILADTPGHEQYTRNMATGASTANIAVVLVDARKGLRPQSKRHAFIASLLGIPHMIVAVNKMDLVDWDEAVFNEICKEFTDYAARLSIKDLRFIPMSALLGDNVVQPSENTPWYQGETLLHMLEHLYVAGDRNLVDLRFPVQYVIRPNQDFRGYAGPVLSGMVRPGGEVRVLPSNQIAYVQKIHSFDGPLEEAFPPMSVTLTLDREVDVSRGDMLVHTHNLPRRANQFEAMCVWMDDMPLDRETRYLLKHTCSEGSVMVSDLRYRLNVESLKRESAESLAVNEIGRLVLHSDREICFDSYEKNRETGHFVLIHPLTHRTVAAGMIINREPEAKLPATMPVTRAAEPRPALRRGGVPVAEKQARAALAPITLWLTGLVGSGKQKVALGLERALFDAGRWVTVLDGKTLRRGLSRELGFTNAGVAENLRRAAETARLFNDTGVTVVAAFVSPLQPLRAQVQQIVGPERFIEVHVDAGLASCEARDEEQLYQGARRGWVTNLAGIDQVYEPPTSPAVHLDMDRLTTREAVQTVLTYLHNLDTEKTP</sequence>
<dbReference type="GO" id="GO:0005525">
    <property type="term" value="F:GTP binding"/>
    <property type="evidence" value="ECO:0007669"/>
    <property type="project" value="UniProtKB-UniRule"/>
</dbReference>
<evidence type="ECO:0000259" key="13">
    <source>
        <dbReference type="PROSITE" id="PS51722"/>
    </source>
</evidence>
<evidence type="ECO:0000256" key="2">
    <source>
        <dbReference type="ARBA" id="ARBA00002357"/>
    </source>
</evidence>
<dbReference type="InterPro" id="IPR059117">
    <property type="entry name" value="APS_kinase_dom"/>
</dbReference>
<feature type="binding site" evidence="12">
    <location>
        <begin position="106"/>
        <end position="110"/>
    </location>
    <ligand>
        <name>GTP</name>
        <dbReference type="ChEBI" id="CHEBI:37565"/>
    </ligand>
</feature>
<proteinExistence type="inferred from homology"/>
<dbReference type="AlphaFoldDB" id="A0A8J7U657"/>
<keyword evidence="9 12" id="KW-0342">GTP-binding</keyword>
<gene>
    <name evidence="12 14" type="primary">cysN</name>
    <name evidence="14" type="ORF">J3U88_23960</name>
</gene>
<dbReference type="EMBL" id="JAFREP010000025">
    <property type="protein sequence ID" value="MBO1321554.1"/>
    <property type="molecule type" value="Genomic_DNA"/>
</dbReference>
<dbReference type="InterPro" id="IPR031157">
    <property type="entry name" value="G_TR_CS"/>
</dbReference>
<dbReference type="Gene3D" id="3.40.50.300">
    <property type="entry name" value="P-loop containing nucleotide triphosphate hydrolases"/>
    <property type="match status" value="2"/>
</dbReference>
<evidence type="ECO:0000256" key="10">
    <source>
        <dbReference type="ARBA" id="ARBA00023268"/>
    </source>
</evidence>
<dbReference type="FunFam" id="3.40.50.300:FF:000119">
    <property type="entry name" value="Sulfate adenylyltransferase subunit 1"/>
    <property type="match status" value="1"/>
</dbReference>
<dbReference type="NCBIfam" id="NF003478">
    <property type="entry name" value="PRK05124.1"/>
    <property type="match status" value="1"/>
</dbReference>
<dbReference type="RefSeq" id="WP_207861528.1">
    <property type="nucleotide sequence ID" value="NZ_JAFREP010000025.1"/>
</dbReference>
<keyword evidence="5 12" id="KW-0808">Transferase</keyword>
<dbReference type="InterPro" id="IPR041757">
    <property type="entry name" value="CysN_GTP-bd"/>
</dbReference>
<comment type="similarity">
    <text evidence="3">In the C-terminal section; belongs to the APS kinase family.</text>
</comment>
<comment type="subunit">
    <text evidence="12">Heterodimer composed of CysD, the smaller subunit, and CysN.</text>
</comment>
<dbReference type="GO" id="GO:0000103">
    <property type="term" value="P:sulfate assimilation"/>
    <property type="evidence" value="ECO:0007669"/>
    <property type="project" value="UniProtKB-UniRule"/>
</dbReference>
<dbReference type="CDD" id="cd04166">
    <property type="entry name" value="CysN_ATPS"/>
    <property type="match status" value="1"/>
</dbReference>
<keyword evidence="10" id="KW-0511">Multifunctional enzyme</keyword>
<dbReference type="InterPro" id="IPR050100">
    <property type="entry name" value="TRAFAC_GTPase_members"/>
</dbReference>
<dbReference type="NCBIfam" id="TIGR00455">
    <property type="entry name" value="apsK"/>
    <property type="match status" value="1"/>
</dbReference>
<protein>
    <recommendedName>
        <fullName evidence="12">Sulfate adenylyltransferase subunit 1</fullName>
        <ecNumber evidence="12">2.7.7.4</ecNumber>
    </recommendedName>
    <alternativeName>
        <fullName evidence="12">ATP-sulfurylase large subunit</fullName>
    </alternativeName>
    <alternativeName>
        <fullName evidence="12">Sulfate adenylate transferase</fullName>
        <shortName evidence="12">SAT</shortName>
    </alternativeName>
</protein>
<evidence type="ECO:0000256" key="6">
    <source>
        <dbReference type="ARBA" id="ARBA00022695"/>
    </source>
</evidence>
<dbReference type="NCBIfam" id="TIGR00231">
    <property type="entry name" value="small_GTP"/>
    <property type="match status" value="1"/>
</dbReference>
<evidence type="ECO:0000313" key="14">
    <source>
        <dbReference type="EMBL" id="MBO1321554.1"/>
    </source>
</evidence>
<dbReference type="InterPro" id="IPR002891">
    <property type="entry name" value="APS"/>
</dbReference>
<dbReference type="PANTHER" id="PTHR23115">
    <property type="entry name" value="TRANSLATION FACTOR"/>
    <property type="match status" value="1"/>
</dbReference>
<dbReference type="UniPathway" id="UPA00140">
    <property type="reaction ID" value="UER00204"/>
</dbReference>
<accession>A0A8J7U657</accession>
<dbReference type="SUPFAM" id="SSF50465">
    <property type="entry name" value="EF-Tu/eEF-1alpha/eIF2-gamma C-terminal domain"/>
    <property type="match status" value="1"/>
</dbReference>
<feature type="binding site" evidence="12">
    <location>
        <begin position="28"/>
        <end position="35"/>
    </location>
    <ligand>
        <name>GTP</name>
        <dbReference type="ChEBI" id="CHEBI:37565"/>
    </ligand>
</feature>
<comment type="catalytic activity">
    <reaction evidence="1">
        <text>adenosine 5'-phosphosulfate + ATP = 3'-phosphoadenylyl sulfate + ADP + H(+)</text>
        <dbReference type="Rhea" id="RHEA:24152"/>
        <dbReference type="ChEBI" id="CHEBI:15378"/>
        <dbReference type="ChEBI" id="CHEBI:30616"/>
        <dbReference type="ChEBI" id="CHEBI:58243"/>
        <dbReference type="ChEBI" id="CHEBI:58339"/>
        <dbReference type="ChEBI" id="CHEBI:456216"/>
        <dbReference type="EC" id="2.7.1.25"/>
    </reaction>
</comment>
<evidence type="ECO:0000256" key="7">
    <source>
        <dbReference type="ARBA" id="ARBA00022741"/>
    </source>
</evidence>
<dbReference type="CDD" id="cd03695">
    <property type="entry name" value="CysN_NodQ_II"/>
    <property type="match status" value="1"/>
</dbReference>
<dbReference type="InterPro" id="IPR011779">
    <property type="entry name" value="SO4_adenylTrfase_lsu"/>
</dbReference>
<dbReference type="GO" id="GO:0070814">
    <property type="term" value="P:hydrogen sulfide biosynthetic process"/>
    <property type="evidence" value="ECO:0007669"/>
    <property type="project" value="UniProtKB-UniRule"/>
</dbReference>
<dbReference type="PROSITE" id="PS51722">
    <property type="entry name" value="G_TR_2"/>
    <property type="match status" value="1"/>
</dbReference>
<feature type="binding site" evidence="12">
    <location>
        <begin position="161"/>
        <end position="164"/>
    </location>
    <ligand>
        <name>GTP</name>
        <dbReference type="ChEBI" id="CHEBI:37565"/>
    </ligand>
</feature>
<dbReference type="SUPFAM" id="SSF50447">
    <property type="entry name" value="Translation proteins"/>
    <property type="match status" value="1"/>
</dbReference>
<keyword evidence="15" id="KW-1185">Reference proteome</keyword>